<organism evidence="8 9">
    <name type="scientific">Arachnia rubra</name>
    <dbReference type="NCBI Taxonomy" id="1547448"/>
    <lineage>
        <taxon>Bacteria</taxon>
        <taxon>Bacillati</taxon>
        <taxon>Actinomycetota</taxon>
        <taxon>Actinomycetes</taxon>
        <taxon>Propionibacteriales</taxon>
        <taxon>Propionibacteriaceae</taxon>
        <taxon>Arachnia</taxon>
    </lineage>
</organism>
<evidence type="ECO:0000256" key="1">
    <source>
        <dbReference type="ARBA" id="ARBA00022679"/>
    </source>
</evidence>
<dbReference type="Proteomes" id="UP000678513">
    <property type="component" value="Chromosome"/>
</dbReference>
<protein>
    <submittedName>
        <fullName evidence="8">Dihydroxyacetone kinase family protein</fullName>
    </submittedName>
</protein>
<keyword evidence="1" id="KW-0808">Transferase</keyword>
<keyword evidence="9" id="KW-1185">Reference proteome</keyword>
<dbReference type="Pfam" id="PF02734">
    <property type="entry name" value="Dak2"/>
    <property type="match status" value="1"/>
</dbReference>
<evidence type="ECO:0000256" key="5">
    <source>
        <dbReference type="SAM" id="Coils"/>
    </source>
</evidence>
<dbReference type="Pfam" id="PF02733">
    <property type="entry name" value="Dak1"/>
    <property type="match status" value="1"/>
</dbReference>
<dbReference type="Gene3D" id="3.40.50.10440">
    <property type="entry name" value="Dihydroxyacetone kinase, domain 1"/>
    <property type="match status" value="1"/>
</dbReference>
<proteinExistence type="predicted"/>
<evidence type="ECO:0000259" key="6">
    <source>
        <dbReference type="PROSITE" id="PS51480"/>
    </source>
</evidence>
<gene>
    <name evidence="8" type="ORF">J5A65_00840</name>
</gene>
<feature type="coiled-coil region" evidence="5">
    <location>
        <begin position="363"/>
        <end position="390"/>
    </location>
</feature>
<evidence type="ECO:0000256" key="2">
    <source>
        <dbReference type="ARBA" id="ARBA00022741"/>
    </source>
</evidence>
<keyword evidence="4" id="KW-0067">ATP-binding</keyword>
<dbReference type="PROSITE" id="PS51481">
    <property type="entry name" value="DHAK"/>
    <property type="match status" value="1"/>
</dbReference>
<evidence type="ECO:0000313" key="8">
    <source>
        <dbReference type="EMBL" id="QUC08334.1"/>
    </source>
</evidence>
<evidence type="ECO:0000256" key="4">
    <source>
        <dbReference type="ARBA" id="ARBA00022840"/>
    </source>
</evidence>
<feature type="domain" description="DhaK" evidence="7">
    <location>
        <begin position="7"/>
        <end position="327"/>
    </location>
</feature>
<evidence type="ECO:0000313" key="9">
    <source>
        <dbReference type="Proteomes" id="UP000678513"/>
    </source>
</evidence>
<dbReference type="PANTHER" id="PTHR28629:SF4">
    <property type="entry name" value="TRIOKINASE_FMN CYCLASE"/>
    <property type="match status" value="1"/>
</dbReference>
<name>A0ABX7Y547_9ACTN</name>
<dbReference type="InterPro" id="IPR004007">
    <property type="entry name" value="DhaL_dom"/>
</dbReference>
<dbReference type="Gene3D" id="1.25.40.340">
    <property type="match status" value="1"/>
</dbReference>
<dbReference type="PROSITE" id="PS51480">
    <property type="entry name" value="DHAL"/>
    <property type="match status" value="1"/>
</dbReference>
<sequence length="565" mass="56728">MTRLVNDPSDFPAEALKGFIAANKRYVKPVYGGVVRSTATPEGKVAVVYGGGSGHYPAFAGWVGHGFADGAVCGNIFSSPSGAQAYSVLKAAHRGAGVLMGFGNYAGDVLHFGQAIERLRAEGIDADTLVVTDDIASGSKDELEKRRGIAGDFPVFKITSAAAEAGLGFEEVKRIFAKANAATRSFGVAFAGCTLPGATGPLFTVPDARMGIGLGIHGEPGVDETGLGRADEVARTLVEGLLADRPAEAGDRCIAIVNGLGATKYEELFVVTGSVVDQLAAAGIECADVESGEFVTSLDMAGISLTLVWVDDELLGYWDAPCDSPAYRKGSVGQVARDDTALNREAAAVTVSTPGAPESQAAAARIVELLDEVAAMLADAEEELGRLDATAGDGDHGIGMVKGSKAAVAAARAVAGQGAGASTTLTAAGDAWSDQAGGTSGALWGAMLTAVGSALGDDQAPTTSGIAAALRAALAAVQRLGGAEVGDKTLVDALAPLVTAFDATDGSLHDRAAAAVTAAEAGAESTKALQARLGRARPLGEKSVGVPDPGAVSLARIAAVVAAHA</sequence>
<dbReference type="EMBL" id="CP072384">
    <property type="protein sequence ID" value="QUC08334.1"/>
    <property type="molecule type" value="Genomic_DNA"/>
</dbReference>
<dbReference type="InterPro" id="IPR050861">
    <property type="entry name" value="Dihydroxyacetone_Kinase"/>
</dbReference>
<dbReference type="RefSeq" id="WP_212324097.1">
    <property type="nucleotide sequence ID" value="NZ_AP024463.1"/>
</dbReference>
<keyword evidence="3 8" id="KW-0418">Kinase</keyword>
<dbReference type="PANTHER" id="PTHR28629">
    <property type="entry name" value="TRIOKINASE/FMN CYCLASE"/>
    <property type="match status" value="1"/>
</dbReference>
<reference evidence="8 9" key="1">
    <citation type="submission" date="2021-03" db="EMBL/GenBank/DDBJ databases">
        <title>Human Oral Microbial Genomes.</title>
        <authorList>
            <person name="Johnston C.D."/>
            <person name="Chen T."/>
            <person name="Dewhirst F.E."/>
        </authorList>
    </citation>
    <scope>NUCLEOTIDE SEQUENCE [LARGE SCALE GENOMIC DNA]</scope>
    <source>
        <strain evidence="8 9">DSMZ 100122</strain>
    </source>
</reference>
<keyword evidence="5" id="KW-0175">Coiled coil</keyword>
<dbReference type="NCBIfam" id="NF011049">
    <property type="entry name" value="PRK14479.1"/>
    <property type="match status" value="1"/>
</dbReference>
<dbReference type="SMART" id="SM01120">
    <property type="entry name" value="Dak2"/>
    <property type="match status" value="1"/>
</dbReference>
<feature type="domain" description="DhaL" evidence="6">
    <location>
        <begin position="364"/>
        <end position="563"/>
    </location>
</feature>
<accession>A0ABX7Y547</accession>
<dbReference type="InterPro" id="IPR036117">
    <property type="entry name" value="DhaL_dom_sf"/>
</dbReference>
<evidence type="ECO:0000256" key="3">
    <source>
        <dbReference type="ARBA" id="ARBA00022777"/>
    </source>
</evidence>
<dbReference type="GO" id="GO:0016301">
    <property type="term" value="F:kinase activity"/>
    <property type="evidence" value="ECO:0007669"/>
    <property type="project" value="UniProtKB-KW"/>
</dbReference>
<keyword evidence="2" id="KW-0547">Nucleotide-binding</keyword>
<dbReference type="SUPFAM" id="SSF101473">
    <property type="entry name" value="DhaL-like"/>
    <property type="match status" value="1"/>
</dbReference>
<dbReference type="SUPFAM" id="SSF82549">
    <property type="entry name" value="DAK1/DegV-like"/>
    <property type="match status" value="1"/>
</dbReference>
<dbReference type="Gene3D" id="3.30.1180.20">
    <property type="entry name" value="Dihydroxyacetone kinase, domain 2"/>
    <property type="match status" value="1"/>
</dbReference>
<evidence type="ECO:0000259" key="7">
    <source>
        <dbReference type="PROSITE" id="PS51481"/>
    </source>
</evidence>
<dbReference type="InterPro" id="IPR004006">
    <property type="entry name" value="DhaK_dom"/>
</dbReference>